<feature type="region of interest" description="Disordered" evidence="1">
    <location>
        <begin position="849"/>
        <end position="874"/>
    </location>
</feature>
<feature type="region of interest" description="Disordered" evidence="1">
    <location>
        <begin position="494"/>
        <end position="542"/>
    </location>
</feature>
<dbReference type="PANTHER" id="PTHR47331">
    <property type="entry name" value="PHD-TYPE DOMAIN-CONTAINING PROTEIN"/>
    <property type="match status" value="1"/>
</dbReference>
<feature type="region of interest" description="Disordered" evidence="1">
    <location>
        <begin position="561"/>
        <end position="586"/>
    </location>
</feature>
<feature type="compositionally biased region" description="Basic and acidic residues" evidence="1">
    <location>
        <begin position="514"/>
        <end position="530"/>
    </location>
</feature>
<sequence>MEQLQVEEEKGILEAKSAALLKFEEVKVFHRHRPERALITYALLDAQSDASFMTDSVCKTLQVSGSEVELELSTMAGTTSFSSQLVKDLRIESLADGSVTDLPDMYTRAHIPADRSLIPQPKTCEKWPHLRQLADDIHDEFADAEIGLLLGINCARAIKPREIIPGDNDDPWAVRTMLGWGIVGLATQQNLPVTKEQFGVADEDPEVKRSTFQTVTSHKQEKKKKMTKQEAKEKKMTKEEEKEKKMTKENEEKMSKEKTMMKEVNELCASSEGDENLTPVTPQDESHKVLLTFIVSTSCSCVAMEADHTPNEFPFSAAGGAELLAVPLSYATSSDGRQQLKQRTYQRYVESLRGRLTDIHQLVSERVQQEQSRRTDAQSTGAFKLGDTVWCRNFRAERGVKGKLQPKFEGPYSIIKCRPPDYLLRKGRRRRWIHGAHLKRADTWDSREVAVESESETEPETSTVGGRPQAVGADSRQFELVATAGGLPWAEATTVAGERPWPATDGRQQAEAVTDERQLDETAADERRPAEAAAGGRLLAGTAADERQLAEVTAGRRQLEETAAGEQLLEESATGEQPMDEASTGERPMELIAADGRPMVVTADGRPVGTTVANERTLETTGAETEQLKQRTYQRYVESLRGRLTDIHQLVSERVQQEQSRRTDAQSTGAFKLGDTVWCRNFRAERGVKGKLQPKFEGPYSIIKCRPPDYLLRKGRRRRWIHGAHLKRADTWDSREVAVESESETEPETSTVGGRPQAVGADSRQFELVATAGGLPWAEATTVAGERPWPATDGRQQAEAVTDERQLDETAADERRPAEAAAGGRLLAGTAADERQLAEVTAGRRQLEETAAGEQLLEESATGEQPMDEASTGERPMELIAADGRPMVVTADGRPVVFTMSAAPGQPQGDGSGSVPTPHLQLMADPGGLLESLKNEALVSVDAFDGFAAHSETVAGGCL</sequence>
<feature type="compositionally biased region" description="Low complexity" evidence="1">
    <location>
        <begin position="819"/>
        <end position="830"/>
    </location>
</feature>
<feature type="region of interest" description="Disordered" evidence="1">
    <location>
        <begin position="449"/>
        <end position="471"/>
    </location>
</feature>
<dbReference type="OrthoDB" id="441971at2759"/>
<feature type="compositionally biased region" description="Basic and acidic residues" evidence="1">
    <location>
        <begin position="802"/>
        <end position="818"/>
    </location>
</feature>
<keyword evidence="3" id="KW-1185">Reference proteome</keyword>
<dbReference type="AlphaFoldDB" id="A0A6A4WH14"/>
<protein>
    <submittedName>
        <fullName evidence="2">Uncharacterized protein</fullName>
    </submittedName>
</protein>
<feature type="region of interest" description="Disordered" evidence="1">
    <location>
        <begin position="737"/>
        <end position="759"/>
    </location>
</feature>
<feature type="region of interest" description="Disordered" evidence="1">
    <location>
        <begin position="782"/>
        <end position="830"/>
    </location>
</feature>
<evidence type="ECO:0000256" key="1">
    <source>
        <dbReference type="SAM" id="MobiDB-lite"/>
    </source>
</evidence>
<comment type="caution">
    <text evidence="2">The sequence shown here is derived from an EMBL/GenBank/DDBJ whole genome shotgun (WGS) entry which is preliminary data.</text>
</comment>
<proteinExistence type="predicted"/>
<feature type="region of interest" description="Disordered" evidence="1">
    <location>
        <begin position="212"/>
        <end position="255"/>
    </location>
</feature>
<evidence type="ECO:0000313" key="3">
    <source>
        <dbReference type="Proteomes" id="UP000440578"/>
    </source>
</evidence>
<name>A0A6A4WH14_AMPAM</name>
<dbReference type="Gene3D" id="2.30.30.850">
    <property type="match status" value="2"/>
</dbReference>
<reference evidence="2 3" key="1">
    <citation type="submission" date="2019-07" db="EMBL/GenBank/DDBJ databases">
        <title>Draft genome assembly of a fouling barnacle, Amphibalanus amphitrite (Darwin, 1854): The first reference genome for Thecostraca.</title>
        <authorList>
            <person name="Kim W."/>
        </authorList>
    </citation>
    <scope>NUCLEOTIDE SEQUENCE [LARGE SCALE GENOMIC DNA]</scope>
    <source>
        <strain evidence="2">SNU_AA5</strain>
        <tissue evidence="2">Soma without cirri and trophi</tissue>
    </source>
</reference>
<dbReference type="Proteomes" id="UP000440578">
    <property type="component" value="Unassembled WGS sequence"/>
</dbReference>
<evidence type="ECO:0000313" key="2">
    <source>
        <dbReference type="EMBL" id="KAF0305975.1"/>
    </source>
</evidence>
<feature type="compositionally biased region" description="Basic and acidic residues" evidence="1">
    <location>
        <begin position="227"/>
        <end position="255"/>
    </location>
</feature>
<dbReference type="EMBL" id="VIIS01000708">
    <property type="protein sequence ID" value="KAF0305975.1"/>
    <property type="molecule type" value="Genomic_DNA"/>
</dbReference>
<dbReference type="PANTHER" id="PTHR47331:SF5">
    <property type="entry name" value="RIBONUCLEASE H"/>
    <property type="match status" value="1"/>
</dbReference>
<accession>A0A6A4WH14</accession>
<organism evidence="2 3">
    <name type="scientific">Amphibalanus amphitrite</name>
    <name type="common">Striped barnacle</name>
    <name type="synonym">Balanus amphitrite</name>
    <dbReference type="NCBI Taxonomy" id="1232801"/>
    <lineage>
        <taxon>Eukaryota</taxon>
        <taxon>Metazoa</taxon>
        <taxon>Ecdysozoa</taxon>
        <taxon>Arthropoda</taxon>
        <taxon>Crustacea</taxon>
        <taxon>Multicrustacea</taxon>
        <taxon>Cirripedia</taxon>
        <taxon>Thoracica</taxon>
        <taxon>Thoracicalcarea</taxon>
        <taxon>Balanomorpha</taxon>
        <taxon>Balanoidea</taxon>
        <taxon>Balanidae</taxon>
        <taxon>Amphibalaninae</taxon>
        <taxon>Amphibalanus</taxon>
    </lineage>
</organism>
<gene>
    <name evidence="2" type="ORF">FJT64_022477</name>
</gene>
<feature type="compositionally biased region" description="Low complexity" evidence="1">
    <location>
        <begin position="531"/>
        <end position="542"/>
    </location>
</feature>